<keyword evidence="1" id="KW-0812">Transmembrane</keyword>
<gene>
    <name evidence="2" type="ORF">GLOIN_2v1528907</name>
</gene>
<name>A0A2P4QNM6_RHIID</name>
<evidence type="ECO:0000256" key="1">
    <source>
        <dbReference type="SAM" id="Phobius"/>
    </source>
</evidence>
<proteinExistence type="predicted"/>
<protein>
    <submittedName>
        <fullName evidence="2">Uncharacterized protein</fullName>
    </submittedName>
</protein>
<sequence>MEMVEKHQKMEKMENYHPTIIYVNALLLTTMAVMAKKMTIKMAAMAMEKHQKMEMEKHQKMVKMVKVEKHQKMEMV</sequence>
<keyword evidence="3" id="KW-1185">Reference proteome</keyword>
<accession>A0A2P4QNM6</accession>
<reference evidence="2 3" key="2">
    <citation type="journal article" date="2018" name="New Phytol.">
        <title>High intraspecific genome diversity in the model arbuscular mycorrhizal symbiont Rhizophagus irregularis.</title>
        <authorList>
            <person name="Chen E.C.H."/>
            <person name="Morin E."/>
            <person name="Beaudet D."/>
            <person name="Noel J."/>
            <person name="Yildirir G."/>
            <person name="Ndikumana S."/>
            <person name="Charron P."/>
            <person name="St-Onge C."/>
            <person name="Giorgi J."/>
            <person name="Kruger M."/>
            <person name="Marton T."/>
            <person name="Ropars J."/>
            <person name="Grigoriev I.V."/>
            <person name="Hainaut M."/>
            <person name="Henrissat B."/>
            <person name="Roux C."/>
            <person name="Martin F."/>
            <person name="Corradi N."/>
        </authorList>
    </citation>
    <scope>NUCLEOTIDE SEQUENCE [LARGE SCALE GENOMIC DNA]</scope>
    <source>
        <strain evidence="2 3">DAOM 197198</strain>
    </source>
</reference>
<keyword evidence="1" id="KW-0472">Membrane</keyword>
<feature type="transmembrane region" description="Helical" evidence="1">
    <location>
        <begin position="16"/>
        <end position="35"/>
    </location>
</feature>
<dbReference type="Proteomes" id="UP000018888">
    <property type="component" value="Unassembled WGS sequence"/>
</dbReference>
<dbReference type="AlphaFoldDB" id="A0A2P4QNM6"/>
<comment type="caution">
    <text evidence="2">The sequence shown here is derived from an EMBL/GenBank/DDBJ whole genome shotgun (WGS) entry which is preliminary data.</text>
</comment>
<organism evidence="2 3">
    <name type="scientific">Rhizophagus irregularis (strain DAOM 181602 / DAOM 197198 / MUCL 43194)</name>
    <name type="common">Arbuscular mycorrhizal fungus</name>
    <name type="synonym">Glomus intraradices</name>
    <dbReference type="NCBI Taxonomy" id="747089"/>
    <lineage>
        <taxon>Eukaryota</taxon>
        <taxon>Fungi</taxon>
        <taxon>Fungi incertae sedis</taxon>
        <taxon>Mucoromycota</taxon>
        <taxon>Glomeromycotina</taxon>
        <taxon>Glomeromycetes</taxon>
        <taxon>Glomerales</taxon>
        <taxon>Glomeraceae</taxon>
        <taxon>Rhizophagus</taxon>
    </lineage>
</organism>
<evidence type="ECO:0000313" key="3">
    <source>
        <dbReference type="Proteomes" id="UP000018888"/>
    </source>
</evidence>
<reference evidence="2 3" key="1">
    <citation type="journal article" date="2013" name="Proc. Natl. Acad. Sci. U.S.A.">
        <title>Genome of an arbuscular mycorrhizal fungus provides insight into the oldest plant symbiosis.</title>
        <authorList>
            <person name="Tisserant E."/>
            <person name="Malbreil M."/>
            <person name="Kuo A."/>
            <person name="Kohler A."/>
            <person name="Symeonidi A."/>
            <person name="Balestrini R."/>
            <person name="Charron P."/>
            <person name="Duensing N."/>
            <person name="Frei Dit Frey N."/>
            <person name="Gianinazzi-Pearson V."/>
            <person name="Gilbert L.B."/>
            <person name="Handa Y."/>
            <person name="Herr J.R."/>
            <person name="Hijri M."/>
            <person name="Koul R."/>
            <person name="Kawaguchi M."/>
            <person name="Krajinski F."/>
            <person name="Lammers P.J."/>
            <person name="Masclaux F.G."/>
            <person name="Murat C."/>
            <person name="Morin E."/>
            <person name="Ndikumana S."/>
            <person name="Pagni M."/>
            <person name="Petitpierre D."/>
            <person name="Requena N."/>
            <person name="Rosikiewicz P."/>
            <person name="Riley R."/>
            <person name="Saito K."/>
            <person name="San Clemente H."/>
            <person name="Shapiro H."/>
            <person name="van Tuinen D."/>
            <person name="Becard G."/>
            <person name="Bonfante P."/>
            <person name="Paszkowski U."/>
            <person name="Shachar-Hill Y.Y."/>
            <person name="Tuskan G.A."/>
            <person name="Young P.W."/>
            <person name="Sanders I.R."/>
            <person name="Henrissat B."/>
            <person name="Rensing S.A."/>
            <person name="Grigoriev I.V."/>
            <person name="Corradi N."/>
            <person name="Roux C."/>
            <person name="Martin F."/>
        </authorList>
    </citation>
    <scope>NUCLEOTIDE SEQUENCE [LARGE SCALE GENOMIC DNA]</scope>
    <source>
        <strain evidence="2 3">DAOM 197198</strain>
    </source>
</reference>
<feature type="non-terminal residue" evidence="2">
    <location>
        <position position="76"/>
    </location>
</feature>
<dbReference type="EMBL" id="AUPC02000026">
    <property type="protein sequence ID" value="POG79232.1"/>
    <property type="molecule type" value="Genomic_DNA"/>
</dbReference>
<evidence type="ECO:0000313" key="2">
    <source>
        <dbReference type="EMBL" id="POG79232.1"/>
    </source>
</evidence>
<keyword evidence="1" id="KW-1133">Transmembrane helix</keyword>